<dbReference type="PROSITE" id="PS51257">
    <property type="entry name" value="PROKAR_LIPOPROTEIN"/>
    <property type="match status" value="1"/>
</dbReference>
<protein>
    <submittedName>
        <fullName evidence="2">Lipoprotein</fullName>
    </submittedName>
</protein>
<name>A0AAU9DMT5_9LACO</name>
<reference evidence="2 3" key="1">
    <citation type="journal article" date="2023" name="Microbiol. Spectr.">
        <title>Symbiosis of Carpenter Bees with Uncharacterized Lactic Acid Bacteria Showing NAD Auxotrophy.</title>
        <authorList>
            <person name="Kawasaki S."/>
            <person name="Ozawa K."/>
            <person name="Mori T."/>
            <person name="Yamamoto A."/>
            <person name="Ito M."/>
            <person name="Ohkuma M."/>
            <person name="Sakamoto M."/>
            <person name="Matsutani M."/>
        </authorList>
    </citation>
    <scope>NUCLEOTIDE SEQUENCE [LARGE SCALE GENOMIC DNA]</scope>
    <source>
        <strain evidence="2 3">KimC2</strain>
    </source>
</reference>
<gene>
    <name evidence="2" type="ORF">KIMC2_15510</name>
</gene>
<feature type="signal peptide" evidence="1">
    <location>
        <begin position="1"/>
        <end position="23"/>
    </location>
</feature>
<dbReference type="AlphaFoldDB" id="A0AAU9DMT5"/>
<evidence type="ECO:0000256" key="1">
    <source>
        <dbReference type="SAM" id="SignalP"/>
    </source>
</evidence>
<feature type="chain" id="PRO_5043840753" evidence="1">
    <location>
        <begin position="24"/>
        <end position="319"/>
    </location>
</feature>
<dbReference type="RefSeq" id="WP_317695653.1">
    <property type="nucleotide sequence ID" value="NZ_AP026801.1"/>
</dbReference>
<organism evidence="2 3">
    <name type="scientific">Xylocopilactobacillus apis</name>
    <dbReference type="NCBI Taxonomy" id="2932183"/>
    <lineage>
        <taxon>Bacteria</taxon>
        <taxon>Bacillati</taxon>
        <taxon>Bacillota</taxon>
        <taxon>Bacilli</taxon>
        <taxon>Lactobacillales</taxon>
        <taxon>Lactobacillaceae</taxon>
        <taxon>Xylocopilactobacillus</taxon>
    </lineage>
</organism>
<accession>A0AAU9DMT5</accession>
<dbReference type="EMBL" id="AP026801">
    <property type="protein sequence ID" value="BDR56989.1"/>
    <property type="molecule type" value="Genomic_DNA"/>
</dbReference>
<keyword evidence="1" id="KW-0732">Signal</keyword>
<keyword evidence="3" id="KW-1185">Reference proteome</keyword>
<evidence type="ECO:0000313" key="3">
    <source>
        <dbReference type="Proteomes" id="UP001321804"/>
    </source>
</evidence>
<proteinExistence type="predicted"/>
<keyword evidence="2" id="KW-0449">Lipoprotein</keyword>
<dbReference type="Proteomes" id="UP001321804">
    <property type="component" value="Chromosome"/>
</dbReference>
<evidence type="ECO:0000313" key="2">
    <source>
        <dbReference type="EMBL" id="BDR56989.1"/>
    </source>
</evidence>
<sequence length="319" mass="35164">MKNKKPLIVVAILSMLMILTGCGASSKQALINHYDEMSNQKSAKATFKMKVTDFDIPVKGSGDSSSAKQLIDVVKASSITGDIYSDGKNGKGTIKLNTMNKTVPLEFVGNDKNIYMGADFYNSLFQLMSSFGMTPPKYDFSKLAGKYVDLIALMNESSSVKSKVSSDQKEAATKAVNKSQQDSSAVLKEIIDTLPKDAVTKKDGVITATLHKEDVKKTIEIYNKYIKDHKDVDAKPIKQKDIDEFMSEFKAFDIIIKYDSKASTLNYTLTVEPKDGGKIGFEFDTKSEKYDGKIEMPSKDKIVSPTEFTNQMNAITGGH</sequence>
<dbReference type="KEGG" id="xak:KIMC2_15510"/>